<evidence type="ECO:0008006" key="4">
    <source>
        <dbReference type="Google" id="ProtNLM"/>
    </source>
</evidence>
<sequence length="220" mass="25278">MEQKNKIMEKPEVSKSLAPIIEKLEKLSKIQRILIFCGILVFTFAIFYFTMLSPKRDEIEKLELEYKQLTAKLDVAKRTAKNLPEFKEKMNKADAQLKIVMQVLPEKKEIPTLLESISLCGQDAGLEFILFQPQNERNKQFYAEIPVLIQVTGKYHNVAIFFDKVARLPRIVNINNISMKVDQSKKDNSLLTSCTAITYRFLDAKATAPPGKAIKKGRRR</sequence>
<feature type="transmembrane region" description="Helical" evidence="2">
    <location>
        <begin position="33"/>
        <end position="51"/>
    </location>
</feature>
<dbReference type="EMBL" id="FR695868">
    <property type="protein sequence ID" value="CBX28710.1"/>
    <property type="molecule type" value="Genomic_DNA"/>
</dbReference>
<accession>E1YDR6</accession>
<dbReference type="PANTHER" id="PTHR39555:SF1">
    <property type="entry name" value="TYPE IV PILUS INNER MEMBRANE COMPONENT PILO"/>
    <property type="match status" value="1"/>
</dbReference>
<dbReference type="GO" id="GO:0043683">
    <property type="term" value="P:type IV pilus assembly"/>
    <property type="evidence" value="ECO:0007669"/>
    <property type="project" value="InterPro"/>
</dbReference>
<proteinExistence type="predicted"/>
<organism evidence="3">
    <name type="scientific">uncultured Desulfobacterium sp</name>
    <dbReference type="NCBI Taxonomy" id="201089"/>
    <lineage>
        <taxon>Bacteria</taxon>
        <taxon>Pseudomonadati</taxon>
        <taxon>Thermodesulfobacteriota</taxon>
        <taxon>Desulfobacteria</taxon>
        <taxon>Desulfobacterales</taxon>
        <taxon>Desulfobacteriaceae</taxon>
        <taxon>Desulfobacterium</taxon>
        <taxon>environmental samples</taxon>
    </lineage>
</organism>
<evidence type="ECO:0000256" key="1">
    <source>
        <dbReference type="SAM" id="Coils"/>
    </source>
</evidence>
<dbReference type="InterPro" id="IPR007445">
    <property type="entry name" value="PilO"/>
</dbReference>
<dbReference type="GO" id="GO:0043107">
    <property type="term" value="P:type IV pilus-dependent motility"/>
    <property type="evidence" value="ECO:0007669"/>
    <property type="project" value="InterPro"/>
</dbReference>
<feature type="coiled-coil region" evidence="1">
    <location>
        <begin position="52"/>
        <end position="79"/>
    </location>
</feature>
<dbReference type="Gene3D" id="3.30.70.60">
    <property type="match status" value="1"/>
</dbReference>
<evidence type="ECO:0000256" key="2">
    <source>
        <dbReference type="SAM" id="Phobius"/>
    </source>
</evidence>
<keyword evidence="2" id="KW-1133">Transmembrane helix</keyword>
<dbReference type="PANTHER" id="PTHR39555">
    <property type="entry name" value="FIMBRIAL ASSEMBLY PROTEIN PILO-LIKE PROTEIN-RELATED"/>
    <property type="match status" value="1"/>
</dbReference>
<gene>
    <name evidence="3" type="ORF">N47_G40340</name>
</gene>
<dbReference type="InterPro" id="IPR014717">
    <property type="entry name" value="Transl_elong_EF1B/ribsomal_bS6"/>
</dbReference>
<dbReference type="AlphaFoldDB" id="E1YDR6"/>
<keyword evidence="2" id="KW-0812">Transmembrane</keyword>
<dbReference type="Pfam" id="PF04350">
    <property type="entry name" value="PilO"/>
    <property type="match status" value="1"/>
</dbReference>
<evidence type="ECO:0000313" key="3">
    <source>
        <dbReference type="EMBL" id="CBX28710.1"/>
    </source>
</evidence>
<name>E1YDR6_9BACT</name>
<reference evidence="3" key="1">
    <citation type="journal article" date="2011" name="Environ. Microbiol.">
        <title>Genomic insights into the metabolic potential of the polycyclic aromatic hydrocarbon degrading sulfate-reducing Deltaproteobacterium N47.</title>
        <authorList>
            <person name="Bergmann F."/>
            <person name="Selesi D."/>
            <person name="Weinmaier T."/>
            <person name="Tischler P."/>
            <person name="Rattei T."/>
            <person name="Meckenstock R.U."/>
        </authorList>
    </citation>
    <scope>NUCLEOTIDE SEQUENCE</scope>
</reference>
<keyword evidence="1" id="KW-0175">Coiled coil</keyword>
<keyword evidence="2" id="KW-0472">Membrane</keyword>
<protein>
    <recommendedName>
        <fullName evidence="4">Pilus assembly protein, PilO</fullName>
    </recommendedName>
</protein>